<comment type="caution">
    <text evidence="7">The sequence shown here is derived from an EMBL/GenBank/DDBJ whole genome shotgun (WGS) entry which is preliminary data.</text>
</comment>
<dbReference type="Proteomes" id="UP000319322">
    <property type="component" value="Unassembled WGS sequence"/>
</dbReference>
<keyword evidence="8" id="KW-1185">Reference proteome</keyword>
<dbReference type="RefSeq" id="WP_120947391.1">
    <property type="nucleotide sequence ID" value="NZ_QXQP01000007.1"/>
</dbReference>
<gene>
    <name evidence="7" type="ORF">FNE76_02055</name>
</gene>
<dbReference type="InterPro" id="IPR029753">
    <property type="entry name" value="D-isomer_DH_CS"/>
</dbReference>
<dbReference type="InterPro" id="IPR006140">
    <property type="entry name" value="D-isomer_DH_NAD-bd"/>
</dbReference>
<sequence>MATSQKPLTVVLEALSLGKRHKLDALEEFVDLVSYPGTPQELVLERAKDAEIIILNKVKLSGDMLKALKRLKCICITATGMNMIDLDVAKELGIQVKNVVGYSTHSVTMHTFALAFSLLSNMPYYDHYCKSGEYCNSELFSHFNKDLMSLENKEWGIVGLGNIGKNVARCASAFGAHVSYTSTSGHNSDPTYPQKSLETLLKTSDVISIHAPLNEKTHNLIHAQHFPLLKNKAILINVGRGGIVNEEELAQALKTQDFYYASDVFEQEPMRADHPFLDPTIQPKLLLTPHIAWGYGDTIKKLIAATIENVRDYLKGRA</sequence>
<evidence type="ECO:0000313" key="8">
    <source>
        <dbReference type="Proteomes" id="UP000319322"/>
    </source>
</evidence>
<dbReference type="PANTHER" id="PTHR43761">
    <property type="entry name" value="D-ISOMER SPECIFIC 2-HYDROXYACID DEHYDROGENASE FAMILY PROTEIN (AFU_ORTHOLOGUE AFUA_1G13630)"/>
    <property type="match status" value="1"/>
</dbReference>
<evidence type="ECO:0000256" key="4">
    <source>
        <dbReference type="RuleBase" id="RU003719"/>
    </source>
</evidence>
<feature type="domain" description="D-isomer specific 2-hydroxyacid dehydrogenase NAD-binding" evidence="6">
    <location>
        <begin position="112"/>
        <end position="292"/>
    </location>
</feature>
<keyword evidence="2 4" id="KW-0560">Oxidoreductase</keyword>
<dbReference type="InterPro" id="IPR006139">
    <property type="entry name" value="D-isomer_2_OHA_DH_cat_dom"/>
</dbReference>
<evidence type="ECO:0000256" key="3">
    <source>
        <dbReference type="ARBA" id="ARBA00023027"/>
    </source>
</evidence>
<accession>A0A553V1B4</accession>
<feature type="domain" description="D-isomer specific 2-hydroxyacid dehydrogenase catalytic" evidence="5">
    <location>
        <begin position="20"/>
        <end position="317"/>
    </location>
</feature>
<dbReference type="Pfam" id="PF02826">
    <property type="entry name" value="2-Hacid_dh_C"/>
    <property type="match status" value="1"/>
</dbReference>
<evidence type="ECO:0000259" key="5">
    <source>
        <dbReference type="Pfam" id="PF00389"/>
    </source>
</evidence>
<protein>
    <submittedName>
        <fullName evidence="7">D-2-hydroxyacid dehydrogenase</fullName>
    </submittedName>
</protein>
<evidence type="ECO:0000313" key="7">
    <source>
        <dbReference type="EMBL" id="TSA86287.1"/>
    </source>
</evidence>
<dbReference type="PANTHER" id="PTHR43761:SF1">
    <property type="entry name" value="D-ISOMER SPECIFIC 2-HYDROXYACID DEHYDROGENASE CATALYTIC DOMAIN-CONTAINING PROTEIN-RELATED"/>
    <property type="match status" value="1"/>
</dbReference>
<dbReference type="EMBL" id="VKGC01000003">
    <property type="protein sequence ID" value="TSA86287.1"/>
    <property type="molecule type" value="Genomic_DNA"/>
</dbReference>
<dbReference type="InterPro" id="IPR050418">
    <property type="entry name" value="D-iso_2-hydroxyacid_DH_PdxB"/>
</dbReference>
<evidence type="ECO:0000259" key="6">
    <source>
        <dbReference type="Pfam" id="PF02826"/>
    </source>
</evidence>
<keyword evidence="3" id="KW-0520">NAD</keyword>
<organism evidence="7 8">
    <name type="scientific">Helicobacter mehlei</name>
    <dbReference type="NCBI Taxonomy" id="2316080"/>
    <lineage>
        <taxon>Bacteria</taxon>
        <taxon>Pseudomonadati</taxon>
        <taxon>Campylobacterota</taxon>
        <taxon>Epsilonproteobacteria</taxon>
        <taxon>Campylobacterales</taxon>
        <taxon>Helicobacteraceae</taxon>
        <taxon>Helicobacter</taxon>
    </lineage>
</organism>
<dbReference type="OrthoDB" id="9805416at2"/>
<dbReference type="SUPFAM" id="SSF52283">
    <property type="entry name" value="Formate/glycerate dehydrogenase catalytic domain-like"/>
    <property type="match status" value="1"/>
</dbReference>
<dbReference type="Gene3D" id="3.40.50.720">
    <property type="entry name" value="NAD(P)-binding Rossmann-like Domain"/>
    <property type="match status" value="2"/>
</dbReference>
<reference evidence="7" key="2">
    <citation type="submission" date="2019-07" db="EMBL/GenBank/DDBJ databases">
        <authorList>
            <person name="Papic B."/>
        </authorList>
    </citation>
    <scope>NUCLEOTIDE SEQUENCE [LARGE SCALE GENOMIC DNA]</scope>
    <source>
        <strain evidence="7">L8b</strain>
    </source>
</reference>
<dbReference type="AlphaFoldDB" id="A0A553V1B4"/>
<dbReference type="InterPro" id="IPR036291">
    <property type="entry name" value="NAD(P)-bd_dom_sf"/>
</dbReference>
<evidence type="ECO:0000256" key="1">
    <source>
        <dbReference type="ARBA" id="ARBA00005854"/>
    </source>
</evidence>
<reference evidence="7" key="1">
    <citation type="submission" date="2019-07" db="EMBL/GenBank/DDBJ databases">
        <title>Helicobacter labacensis sp. nov., Helicobacter mehlei sp. nov. and Helicobacter vulpis sp. nov., isolated from gastric mucosa of red fox (Vulpis vulpis).</title>
        <authorList>
            <person name="Kusar D."/>
            <person name="Gruntar I."/>
            <person name="Pate M."/>
            <person name="Zajc U."/>
            <person name="Ocepek M."/>
        </authorList>
    </citation>
    <scope>NUCLEOTIDE SEQUENCE [LARGE SCALE GENOMIC DNA]</scope>
    <source>
        <strain evidence="7">L8b</strain>
    </source>
</reference>
<dbReference type="GO" id="GO:0016616">
    <property type="term" value="F:oxidoreductase activity, acting on the CH-OH group of donors, NAD or NADP as acceptor"/>
    <property type="evidence" value="ECO:0007669"/>
    <property type="project" value="InterPro"/>
</dbReference>
<dbReference type="SUPFAM" id="SSF51735">
    <property type="entry name" value="NAD(P)-binding Rossmann-fold domains"/>
    <property type="match status" value="1"/>
</dbReference>
<proteinExistence type="inferred from homology"/>
<comment type="similarity">
    <text evidence="1 4">Belongs to the D-isomer specific 2-hydroxyacid dehydrogenase family.</text>
</comment>
<dbReference type="GO" id="GO:0051287">
    <property type="term" value="F:NAD binding"/>
    <property type="evidence" value="ECO:0007669"/>
    <property type="project" value="InterPro"/>
</dbReference>
<dbReference type="Pfam" id="PF00389">
    <property type="entry name" value="2-Hacid_dh"/>
    <property type="match status" value="1"/>
</dbReference>
<dbReference type="PROSITE" id="PS00671">
    <property type="entry name" value="D_2_HYDROXYACID_DH_3"/>
    <property type="match status" value="1"/>
</dbReference>
<name>A0A553V1B4_9HELI</name>
<dbReference type="NCBIfam" id="NF006263">
    <property type="entry name" value="PRK08410.1"/>
    <property type="match status" value="1"/>
</dbReference>
<evidence type="ECO:0000256" key="2">
    <source>
        <dbReference type="ARBA" id="ARBA00023002"/>
    </source>
</evidence>